<keyword evidence="1" id="KW-1133">Transmembrane helix</keyword>
<name>A0A382G3N9_9ZZZZ</name>
<proteinExistence type="predicted"/>
<organism evidence="2">
    <name type="scientific">marine metagenome</name>
    <dbReference type="NCBI Taxonomy" id="408172"/>
    <lineage>
        <taxon>unclassified sequences</taxon>
        <taxon>metagenomes</taxon>
        <taxon>ecological metagenomes</taxon>
    </lineage>
</organism>
<feature type="transmembrane region" description="Helical" evidence="1">
    <location>
        <begin position="6"/>
        <end position="25"/>
    </location>
</feature>
<reference evidence="2" key="1">
    <citation type="submission" date="2018-05" db="EMBL/GenBank/DDBJ databases">
        <authorList>
            <person name="Lanie J.A."/>
            <person name="Ng W.-L."/>
            <person name="Kazmierczak K.M."/>
            <person name="Andrzejewski T.M."/>
            <person name="Davidsen T.M."/>
            <person name="Wayne K.J."/>
            <person name="Tettelin H."/>
            <person name="Glass J.I."/>
            <person name="Rusch D."/>
            <person name="Podicherti R."/>
            <person name="Tsui H.-C.T."/>
            <person name="Winkler M.E."/>
        </authorList>
    </citation>
    <scope>NUCLEOTIDE SEQUENCE</scope>
</reference>
<keyword evidence="1" id="KW-0472">Membrane</keyword>
<sequence length="175" mass="19235">MSVLTGVLAGAIIILLLINLCQFLVQRAALRIAEILYVMAGNVRAKAQEVRRDCKDVEIIEAHLFDMATSARSILRALGRSEKSLGPDPALTVSTNGSSRMSSDSLLRLADNIFFAVSEENPGAEWDDVQSEALKRFQKKVPNMEIEAARKIVAVIAHQFHKESGHKPLSVARQL</sequence>
<gene>
    <name evidence="2" type="ORF">METZ01_LOCUS222353</name>
</gene>
<accession>A0A382G3N9</accession>
<evidence type="ECO:0000256" key="1">
    <source>
        <dbReference type="SAM" id="Phobius"/>
    </source>
</evidence>
<dbReference type="EMBL" id="UINC01053231">
    <property type="protein sequence ID" value="SVB69499.1"/>
    <property type="molecule type" value="Genomic_DNA"/>
</dbReference>
<dbReference type="AlphaFoldDB" id="A0A382G3N9"/>
<evidence type="ECO:0000313" key="2">
    <source>
        <dbReference type="EMBL" id="SVB69499.1"/>
    </source>
</evidence>
<protein>
    <submittedName>
        <fullName evidence="2">Uncharacterized protein</fullName>
    </submittedName>
</protein>
<keyword evidence="1" id="KW-0812">Transmembrane</keyword>